<proteinExistence type="predicted"/>
<comment type="caution">
    <text evidence="1">The sequence shown here is derived from an EMBL/GenBank/DDBJ whole genome shotgun (WGS) entry which is preliminary data.</text>
</comment>
<reference evidence="1 2" key="1">
    <citation type="submission" date="2016-08" db="EMBL/GenBank/DDBJ databases">
        <authorList>
            <person name="Loux V."/>
            <person name="Rue O."/>
        </authorList>
    </citation>
    <scope>NUCLEOTIDE SEQUENCE [LARGE SCALE GENOMIC DNA]</scope>
    <source>
        <strain evidence="1 2">AFSSA_08CEB44bac</strain>
    </source>
</reference>
<gene>
    <name evidence="1" type="ORF">BCB44BAC_03505</name>
</gene>
<dbReference type="AlphaFoldDB" id="A0AAX2CKW9"/>
<accession>A0AAX2CKW9</accession>
<protein>
    <submittedName>
        <fullName evidence="1">Uncharacterized protein</fullName>
    </submittedName>
</protein>
<name>A0AAX2CKW9_9BACI</name>
<dbReference type="EMBL" id="FMIK01000048">
    <property type="protein sequence ID" value="SCM01508.1"/>
    <property type="molecule type" value="Genomic_DNA"/>
</dbReference>
<evidence type="ECO:0000313" key="1">
    <source>
        <dbReference type="EMBL" id="SCM01508.1"/>
    </source>
</evidence>
<evidence type="ECO:0000313" key="2">
    <source>
        <dbReference type="Proteomes" id="UP000242164"/>
    </source>
</evidence>
<dbReference type="Proteomes" id="UP000242164">
    <property type="component" value="Unassembled WGS sequence"/>
</dbReference>
<sequence>MKTRQDAWTKENDFLLAGTD</sequence>
<organism evidence="1 2">
    <name type="scientific">Bacillus cytotoxicus</name>
    <dbReference type="NCBI Taxonomy" id="580165"/>
    <lineage>
        <taxon>Bacteria</taxon>
        <taxon>Bacillati</taxon>
        <taxon>Bacillota</taxon>
        <taxon>Bacilli</taxon>
        <taxon>Bacillales</taxon>
        <taxon>Bacillaceae</taxon>
        <taxon>Bacillus</taxon>
        <taxon>Bacillus cereus group</taxon>
    </lineage>
</organism>